<dbReference type="EMBL" id="MLAK01000617">
    <property type="protein sequence ID" value="OHT10216.1"/>
    <property type="molecule type" value="Genomic_DNA"/>
</dbReference>
<proteinExistence type="predicted"/>
<gene>
    <name evidence="2" type="ORF">TRFO_20506</name>
</gene>
<dbReference type="Pfam" id="PF06172">
    <property type="entry name" value="Cupin_5"/>
    <property type="match status" value="1"/>
</dbReference>
<reference evidence="2" key="1">
    <citation type="submission" date="2016-10" db="EMBL/GenBank/DDBJ databases">
        <authorList>
            <person name="Benchimol M."/>
            <person name="Almeida L.G."/>
            <person name="Vasconcelos A.T."/>
            <person name="Perreira-Neves A."/>
            <person name="Rosa I.A."/>
            <person name="Tasca T."/>
            <person name="Bogo M.R."/>
            <person name="de Souza W."/>
        </authorList>
    </citation>
    <scope>NUCLEOTIDE SEQUENCE [LARGE SCALE GENOMIC DNA]</scope>
    <source>
        <strain evidence="2">K</strain>
    </source>
</reference>
<evidence type="ECO:0000313" key="3">
    <source>
        <dbReference type="Proteomes" id="UP000179807"/>
    </source>
</evidence>
<dbReference type="Gene3D" id="2.60.120.10">
    <property type="entry name" value="Jelly Rolls"/>
    <property type="match status" value="1"/>
</dbReference>
<dbReference type="RefSeq" id="XP_068363352.1">
    <property type="nucleotide sequence ID" value="XM_068501439.1"/>
</dbReference>
<dbReference type="CDD" id="cd06121">
    <property type="entry name" value="cupin_YML079wp"/>
    <property type="match status" value="1"/>
</dbReference>
<comment type="caution">
    <text evidence="2">The sequence shown here is derived from an EMBL/GenBank/DDBJ whole genome shotgun (WGS) entry which is preliminary data.</text>
</comment>
<dbReference type="OrthoDB" id="6614653at2759"/>
<dbReference type="SUPFAM" id="SSF51182">
    <property type="entry name" value="RmlC-like cupins"/>
    <property type="match status" value="1"/>
</dbReference>
<accession>A0A1J4KGY5</accession>
<dbReference type="InterPro" id="IPR011051">
    <property type="entry name" value="RmlC_Cupin_sf"/>
</dbReference>
<evidence type="ECO:0000313" key="2">
    <source>
        <dbReference type="EMBL" id="OHT10216.1"/>
    </source>
</evidence>
<dbReference type="Proteomes" id="UP000179807">
    <property type="component" value="Unassembled WGS sequence"/>
</dbReference>
<keyword evidence="3" id="KW-1185">Reference proteome</keyword>
<dbReference type="InterPro" id="IPR039935">
    <property type="entry name" value="YML079W-like"/>
</dbReference>
<evidence type="ECO:0000259" key="1">
    <source>
        <dbReference type="Pfam" id="PF06172"/>
    </source>
</evidence>
<dbReference type="PANTHER" id="PTHR33387">
    <property type="entry name" value="RMLC-LIKE JELLY ROLL FOLD PROTEIN"/>
    <property type="match status" value="1"/>
</dbReference>
<dbReference type="GeneID" id="94836143"/>
<sequence>MLSFDDVCKELNLQEMIVEGGYFNQIYKSQVPSSIPNRCCGTSIYYGLKSENVSRWHKVTSDEIWMYHAGCPAIQMLLFEDGHHETRIIGADLKNGQRPQSIIPAGTWQAARLLQNGPDDWGLFGATVFPGFEYQDYAECKASELYSRWPDAEAEIKKNKLDFE</sequence>
<dbReference type="AlphaFoldDB" id="A0A1J4KGY5"/>
<organism evidence="2 3">
    <name type="scientific">Tritrichomonas foetus</name>
    <dbReference type="NCBI Taxonomy" id="1144522"/>
    <lineage>
        <taxon>Eukaryota</taxon>
        <taxon>Metamonada</taxon>
        <taxon>Parabasalia</taxon>
        <taxon>Tritrichomonadida</taxon>
        <taxon>Tritrichomonadidae</taxon>
        <taxon>Tritrichomonas</taxon>
    </lineage>
</organism>
<dbReference type="InterPro" id="IPR009327">
    <property type="entry name" value="Cupin_DUF985"/>
</dbReference>
<protein>
    <recommendedName>
        <fullName evidence="1">DUF985 domain-containing protein</fullName>
    </recommendedName>
</protein>
<dbReference type="InterPro" id="IPR014710">
    <property type="entry name" value="RmlC-like_jellyroll"/>
</dbReference>
<name>A0A1J4KGY5_9EUKA</name>
<dbReference type="VEuPathDB" id="TrichDB:TRFO_20506"/>
<feature type="domain" description="DUF985" evidence="1">
    <location>
        <begin position="7"/>
        <end position="137"/>
    </location>
</feature>
<dbReference type="PANTHER" id="PTHR33387:SF3">
    <property type="entry name" value="DUF985 DOMAIN-CONTAINING PROTEIN"/>
    <property type="match status" value="1"/>
</dbReference>